<dbReference type="InterPro" id="IPR050508">
    <property type="entry name" value="Methyltransf_Superfamily"/>
</dbReference>
<dbReference type="AlphaFoldDB" id="A0A256GZU3"/>
<evidence type="ECO:0000313" key="2">
    <source>
        <dbReference type="EMBL" id="KAB2701582.1"/>
    </source>
</evidence>
<evidence type="ECO:0000313" key="3">
    <source>
        <dbReference type="EMBL" id="OYR32662.1"/>
    </source>
</evidence>
<keyword evidence="3" id="KW-0489">Methyltransferase</keyword>
<proteinExistence type="predicted"/>
<evidence type="ECO:0000259" key="1">
    <source>
        <dbReference type="Pfam" id="PF08241"/>
    </source>
</evidence>
<organism evidence="3 4">
    <name type="scientific">Brucella lupini</name>
    <dbReference type="NCBI Taxonomy" id="255457"/>
    <lineage>
        <taxon>Bacteria</taxon>
        <taxon>Pseudomonadati</taxon>
        <taxon>Pseudomonadota</taxon>
        <taxon>Alphaproteobacteria</taxon>
        <taxon>Hyphomicrobiales</taxon>
        <taxon>Brucellaceae</taxon>
        <taxon>Brucella/Ochrobactrum group</taxon>
        <taxon>Brucella</taxon>
    </lineage>
</organism>
<keyword evidence="3" id="KW-0808">Transferase</keyword>
<comment type="caution">
    <text evidence="3">The sequence shown here is derived from an EMBL/GenBank/DDBJ whole genome shotgun (WGS) entry which is preliminary data.</text>
</comment>
<dbReference type="Pfam" id="PF08241">
    <property type="entry name" value="Methyltransf_11"/>
    <property type="match status" value="1"/>
</dbReference>
<dbReference type="SUPFAM" id="SSF53335">
    <property type="entry name" value="S-adenosyl-L-methionine-dependent methyltransferases"/>
    <property type="match status" value="1"/>
</dbReference>
<keyword evidence="5" id="KW-1185">Reference proteome</keyword>
<reference evidence="3 4" key="1">
    <citation type="submission" date="2017-07" db="EMBL/GenBank/DDBJ databases">
        <title>Draft genome of Ochrobactrum lupini type strain LUP21.</title>
        <authorList>
            <person name="Krzyzanowska D.M."/>
            <person name="Jafra S."/>
        </authorList>
    </citation>
    <scope>NUCLEOTIDE SEQUENCE [LARGE SCALE GENOMIC DNA]</scope>
    <source>
        <strain evidence="3 4">LUP21</strain>
    </source>
</reference>
<dbReference type="Proteomes" id="UP000216363">
    <property type="component" value="Unassembled WGS sequence"/>
</dbReference>
<evidence type="ECO:0000313" key="5">
    <source>
        <dbReference type="Proteomes" id="UP000435957"/>
    </source>
</evidence>
<dbReference type="PANTHER" id="PTHR42912">
    <property type="entry name" value="METHYLTRANSFERASE"/>
    <property type="match status" value="1"/>
</dbReference>
<accession>A0A256GZU3</accession>
<dbReference type="InterPro" id="IPR013216">
    <property type="entry name" value="Methyltransf_11"/>
</dbReference>
<feature type="domain" description="Methyltransferase type 11" evidence="1">
    <location>
        <begin position="52"/>
        <end position="150"/>
    </location>
</feature>
<dbReference type="CDD" id="cd02440">
    <property type="entry name" value="AdoMet_MTases"/>
    <property type="match status" value="1"/>
</dbReference>
<dbReference type="GO" id="GO:0032259">
    <property type="term" value="P:methylation"/>
    <property type="evidence" value="ECO:0007669"/>
    <property type="project" value="UniProtKB-KW"/>
</dbReference>
<dbReference type="InterPro" id="IPR029063">
    <property type="entry name" value="SAM-dependent_MTases_sf"/>
</dbReference>
<name>A0A256GZU3_9HYPH</name>
<dbReference type="RefSeq" id="WP_052821163.1">
    <property type="nucleotide sequence ID" value="NZ_JBHEEP010000040.1"/>
</dbReference>
<gene>
    <name evidence="3" type="ORF">CES86_5655</name>
    <name evidence="2" type="ORF">F9L03_23035</name>
</gene>
<dbReference type="Gene3D" id="3.40.50.150">
    <property type="entry name" value="Vaccinia Virus protein VP39"/>
    <property type="match status" value="1"/>
</dbReference>
<dbReference type="EMBL" id="NNRN01000021">
    <property type="protein sequence ID" value="OYR32662.1"/>
    <property type="molecule type" value="Genomic_DNA"/>
</dbReference>
<reference evidence="2 5" key="2">
    <citation type="submission" date="2019-09" db="EMBL/GenBank/DDBJ databases">
        <title>Taxonomic organization of the family Brucellaceae based on a phylogenomic approach.</title>
        <authorList>
            <person name="Leclercq S."/>
            <person name="Cloeckaert A."/>
            <person name="Zygmunt M.S."/>
        </authorList>
    </citation>
    <scope>NUCLEOTIDE SEQUENCE [LARGE SCALE GENOMIC DNA]</scope>
    <source>
        <strain evidence="2 5">LUP23</strain>
    </source>
</reference>
<evidence type="ECO:0000313" key="4">
    <source>
        <dbReference type="Proteomes" id="UP000216363"/>
    </source>
</evidence>
<dbReference type="EMBL" id="WBWF01000024">
    <property type="protein sequence ID" value="KAB2701582.1"/>
    <property type="molecule type" value="Genomic_DNA"/>
</dbReference>
<sequence>MASITSGNAEQYGDSRKLAARARLNSEYTIAETGWFPWIAGQLPLKPGDSILDIGCGPGWFWEAAASGLPQNLHLTLSDLSSGMVQEAVEHCRPLQFASVTGQQADAAALPFEDGSFDTVIAMHMLYHLPDPSKAVAEMHRVLRPGGCLAVTTNGAGNMREMYGLTTVFGSPPVDPAGAAFGYDAAERIMQAQFGNVTMKQHPACLRVTDPEDVFLALTSYPPGDAADDAQLVAFRDAITKAFQVGNGVLEVGKESGLFVSHKRNAE</sequence>
<dbReference type="Proteomes" id="UP000435957">
    <property type="component" value="Unassembled WGS sequence"/>
</dbReference>
<protein>
    <submittedName>
        <fullName evidence="2">Class I SAM-dependent methyltransferase</fullName>
    </submittedName>
    <submittedName>
        <fullName evidence="3">UbiE/COQ5 methyltransferase family protein</fullName>
    </submittedName>
</protein>
<dbReference type="GO" id="GO:0008757">
    <property type="term" value="F:S-adenosylmethionine-dependent methyltransferase activity"/>
    <property type="evidence" value="ECO:0007669"/>
    <property type="project" value="InterPro"/>
</dbReference>